<protein>
    <recommendedName>
        <fullName evidence="2">PEGA domain-containing protein</fullName>
    </recommendedName>
</protein>
<proteinExistence type="predicted"/>
<name>A0AAU7VIT8_9FIRM</name>
<dbReference type="EMBL" id="CP158367">
    <property type="protein sequence ID" value="XBX74020.1"/>
    <property type="molecule type" value="Genomic_DNA"/>
</dbReference>
<organism evidence="1">
    <name type="scientific">Proteinivorax tanatarense</name>
    <dbReference type="NCBI Taxonomy" id="1260629"/>
    <lineage>
        <taxon>Bacteria</taxon>
        <taxon>Bacillati</taxon>
        <taxon>Bacillota</taxon>
        <taxon>Clostridia</taxon>
        <taxon>Eubacteriales</taxon>
        <taxon>Proteinivoracaceae</taxon>
        <taxon>Proteinivorax</taxon>
    </lineage>
</organism>
<evidence type="ECO:0000313" key="1">
    <source>
        <dbReference type="EMBL" id="XBX74020.1"/>
    </source>
</evidence>
<dbReference type="RefSeq" id="WP_350342781.1">
    <property type="nucleotide sequence ID" value="NZ_CP158367.1"/>
</dbReference>
<reference evidence="1" key="1">
    <citation type="journal article" date="2013" name="Extremophiles">
        <title>Proteinivorax tanatarense gen. nov., sp. nov., an anaerobic, haloalkaliphilic, proteolytic bacterium isolated from a decaying algal bloom, and proposal of Proteinivoraceae fam. nov.</title>
        <authorList>
            <person name="Kevbrin V."/>
            <person name="Boltyanskaya Y."/>
            <person name="Zhilina T."/>
            <person name="Kolganova T."/>
            <person name="Lavrentjeva E."/>
            <person name="Kuznetsov B."/>
        </authorList>
    </citation>
    <scope>NUCLEOTIDE SEQUENCE</scope>
    <source>
        <strain evidence="1">Z-910T</strain>
    </source>
</reference>
<dbReference type="AlphaFoldDB" id="A0AAU7VIT8"/>
<accession>A0AAU7VIT8</accession>
<sequence>MDKKSVTLMGIAFVLVICILGISNREPWLTINIDTDEESTVMFNGKVVGANNAAIEVNKGINRIVVKNSEGMYWIGEWEAKQGTAEEFLQNVEASGDFFSEQRRTGSLDLKISF</sequence>
<reference evidence="1" key="2">
    <citation type="submission" date="2024-06" db="EMBL/GenBank/DDBJ databases">
        <authorList>
            <person name="Petrova K.O."/>
            <person name="Toshchakov S.V."/>
            <person name="Boltjanskaja Y.V."/>
            <person name="Kevbrin V."/>
        </authorList>
    </citation>
    <scope>NUCLEOTIDE SEQUENCE</scope>
    <source>
        <strain evidence="1">Z-910T</strain>
    </source>
</reference>
<gene>
    <name evidence="1" type="ORF">PRVXT_002039</name>
</gene>
<evidence type="ECO:0008006" key="2">
    <source>
        <dbReference type="Google" id="ProtNLM"/>
    </source>
</evidence>